<dbReference type="InterPro" id="IPR010994">
    <property type="entry name" value="RuvA_2-like"/>
</dbReference>
<proteinExistence type="predicted"/>
<gene>
    <name evidence="3" type="ORF">GND95_02320</name>
</gene>
<feature type="domain" description="Helix-hairpin-helix DNA-binding motif class 1" evidence="2">
    <location>
        <begin position="188"/>
        <end position="207"/>
    </location>
</feature>
<dbReference type="GO" id="GO:0006281">
    <property type="term" value="P:DNA repair"/>
    <property type="evidence" value="ECO:0007669"/>
    <property type="project" value="InterPro"/>
</dbReference>
<evidence type="ECO:0000313" key="3">
    <source>
        <dbReference type="EMBL" id="KAE9637287.1"/>
    </source>
</evidence>
<reference evidence="3 4" key="1">
    <citation type="submission" date="2019-12" db="EMBL/GenBank/DDBJ databases">
        <title>Defluviitalea raffinosedens, isolated from a biogas fermenter, genome sequencing and characterization.</title>
        <authorList>
            <person name="Rettenmaier R."/>
            <person name="Schneider M."/>
            <person name="Neuhaus K."/>
            <person name="Liebl W."/>
            <person name="Zverlov V."/>
        </authorList>
    </citation>
    <scope>NUCLEOTIDE SEQUENCE [LARGE SCALE GENOMIC DNA]</scope>
    <source>
        <strain evidence="3 4">249c-K6</strain>
    </source>
</reference>
<dbReference type="GO" id="GO:0015628">
    <property type="term" value="P:protein secretion by the type II secretion system"/>
    <property type="evidence" value="ECO:0007669"/>
    <property type="project" value="TreeGrafter"/>
</dbReference>
<keyword evidence="1" id="KW-0472">Membrane</keyword>
<dbReference type="Gene3D" id="1.10.150.280">
    <property type="entry name" value="AF1531-like domain"/>
    <property type="match status" value="1"/>
</dbReference>
<feature type="transmembrane region" description="Helical" evidence="1">
    <location>
        <begin position="24"/>
        <end position="42"/>
    </location>
</feature>
<evidence type="ECO:0000256" key="1">
    <source>
        <dbReference type="SAM" id="Phobius"/>
    </source>
</evidence>
<dbReference type="AlphaFoldDB" id="A0A7C8HGL3"/>
<evidence type="ECO:0000313" key="4">
    <source>
        <dbReference type="Proteomes" id="UP000483018"/>
    </source>
</evidence>
<dbReference type="InterPro" id="IPR004509">
    <property type="entry name" value="Competence_ComEA_HhH"/>
</dbReference>
<evidence type="ECO:0000259" key="2">
    <source>
        <dbReference type="SMART" id="SM00278"/>
    </source>
</evidence>
<dbReference type="NCBIfam" id="TIGR00426">
    <property type="entry name" value="competence protein ComEA helix-hairpin-helix repeat region"/>
    <property type="match status" value="1"/>
</dbReference>
<dbReference type="Proteomes" id="UP000483018">
    <property type="component" value="Unassembled WGS sequence"/>
</dbReference>
<dbReference type="Gene3D" id="3.10.560.10">
    <property type="entry name" value="Outer membrane lipoprotein wza domain like"/>
    <property type="match status" value="1"/>
</dbReference>
<sequence length="241" mass="27258">MFRQRKSYILISQLVKVVYVNKKYILYACIIVVFTICGTLYIDKKFEGIEEKEVMISELQMLESNMELESDHTHKAILEPIEEQVEKESKPLLCTVYICGAVHNPNVYTLNEGSRIIDVLNMAGGALEDADLDQLNLAEKIHDSQKIYVPKKGEQIDKSPLKVENREGKAFTEEFTDGLININTASAEQLMTLPGIGAAIAQNIIEYRESNGPFSSIEEIQNVSRIGQKTFLKIKDKITVR</sequence>
<keyword evidence="4" id="KW-1185">Reference proteome</keyword>
<keyword evidence="1" id="KW-0812">Transmembrane</keyword>
<dbReference type="PANTHER" id="PTHR21180:SF32">
    <property type="entry name" value="ENDONUCLEASE_EXONUCLEASE_PHOSPHATASE FAMILY DOMAIN-CONTAINING PROTEIN 1"/>
    <property type="match status" value="1"/>
</dbReference>
<accession>A0A7C8HGL3</accession>
<dbReference type="Pfam" id="PF12836">
    <property type="entry name" value="HHH_3"/>
    <property type="match status" value="1"/>
</dbReference>
<comment type="caution">
    <text evidence="3">The sequence shown here is derived from an EMBL/GenBank/DDBJ whole genome shotgun (WGS) entry which is preliminary data.</text>
</comment>
<dbReference type="PANTHER" id="PTHR21180">
    <property type="entry name" value="ENDONUCLEASE/EXONUCLEASE/PHOSPHATASE FAMILY DOMAIN-CONTAINING PROTEIN 1"/>
    <property type="match status" value="1"/>
</dbReference>
<protein>
    <recommendedName>
        <fullName evidence="2">Helix-hairpin-helix DNA-binding motif class 1 domain-containing protein</fullName>
    </recommendedName>
</protein>
<feature type="domain" description="Helix-hairpin-helix DNA-binding motif class 1" evidence="2">
    <location>
        <begin position="218"/>
        <end position="237"/>
    </location>
</feature>
<dbReference type="GO" id="GO:0015627">
    <property type="term" value="C:type II protein secretion system complex"/>
    <property type="evidence" value="ECO:0007669"/>
    <property type="project" value="TreeGrafter"/>
</dbReference>
<dbReference type="InterPro" id="IPR051675">
    <property type="entry name" value="Endo/Exo/Phosphatase_dom_1"/>
</dbReference>
<keyword evidence="1" id="KW-1133">Transmembrane helix</keyword>
<dbReference type="GO" id="GO:0003677">
    <property type="term" value="F:DNA binding"/>
    <property type="evidence" value="ECO:0007669"/>
    <property type="project" value="InterPro"/>
</dbReference>
<name>A0A7C8HGL3_9FIRM</name>
<dbReference type="EMBL" id="WSLF01000001">
    <property type="protein sequence ID" value="KAE9637287.1"/>
    <property type="molecule type" value="Genomic_DNA"/>
</dbReference>
<organism evidence="3 4">
    <name type="scientific">Defluviitalea raffinosedens</name>
    <dbReference type="NCBI Taxonomy" id="1450156"/>
    <lineage>
        <taxon>Bacteria</taxon>
        <taxon>Bacillati</taxon>
        <taxon>Bacillota</taxon>
        <taxon>Clostridia</taxon>
        <taxon>Lachnospirales</taxon>
        <taxon>Defluviitaleaceae</taxon>
        <taxon>Defluviitalea</taxon>
    </lineage>
</organism>
<dbReference type="InterPro" id="IPR019554">
    <property type="entry name" value="Soluble_ligand-bd"/>
</dbReference>
<dbReference type="SMART" id="SM00278">
    <property type="entry name" value="HhH1"/>
    <property type="match status" value="2"/>
</dbReference>
<dbReference type="InterPro" id="IPR003583">
    <property type="entry name" value="Hlx-hairpin-Hlx_DNA-bd_motif"/>
</dbReference>
<dbReference type="Pfam" id="PF10531">
    <property type="entry name" value="SLBB"/>
    <property type="match status" value="1"/>
</dbReference>
<dbReference type="SUPFAM" id="SSF47781">
    <property type="entry name" value="RuvA domain 2-like"/>
    <property type="match status" value="1"/>
</dbReference>